<comment type="similarity">
    <text evidence="1">Belongs to the TonB-dependent receptor family.</text>
</comment>
<evidence type="ECO:0000313" key="5">
    <source>
        <dbReference type="Proteomes" id="UP000075312"/>
    </source>
</evidence>
<keyword evidence="1" id="KW-0812">Transmembrane</keyword>
<comment type="subcellular location">
    <subcellularLocation>
        <location evidence="1">Cell outer membrane</location>
        <topology evidence="1">Multi-pass membrane protein</topology>
    </subcellularLocation>
</comment>
<feature type="chain" id="PRO_5007556921" description="TonB-dependent receptor plug domain-containing protein" evidence="2">
    <location>
        <begin position="34"/>
        <end position="245"/>
    </location>
</feature>
<keyword evidence="1" id="KW-0998">Cell outer membrane</keyword>
<dbReference type="AlphaFoldDB" id="A0A149UUK5"/>
<evidence type="ECO:0000313" key="4">
    <source>
        <dbReference type="EMBL" id="KXV71630.1"/>
    </source>
</evidence>
<dbReference type="PATRIC" id="fig|178900.6.peg.2835"/>
<proteinExistence type="inferred from homology"/>
<dbReference type="Gene3D" id="2.170.130.10">
    <property type="entry name" value="TonB-dependent receptor, plug domain"/>
    <property type="match status" value="1"/>
</dbReference>
<dbReference type="PROSITE" id="PS52016">
    <property type="entry name" value="TONB_DEPENDENT_REC_3"/>
    <property type="match status" value="1"/>
</dbReference>
<dbReference type="GO" id="GO:0009279">
    <property type="term" value="C:cell outer membrane"/>
    <property type="evidence" value="ECO:0007669"/>
    <property type="project" value="UniProtKB-SubCell"/>
</dbReference>
<keyword evidence="1" id="KW-0813">Transport</keyword>
<keyword evidence="2" id="KW-0732">Signal</keyword>
<feature type="domain" description="TonB-dependent receptor plug" evidence="3">
    <location>
        <begin position="132"/>
        <end position="240"/>
    </location>
</feature>
<dbReference type="InterPro" id="IPR012910">
    <property type="entry name" value="Plug_dom"/>
</dbReference>
<dbReference type="EMBL" id="LHZY01000019">
    <property type="protein sequence ID" value="KXV71630.1"/>
    <property type="molecule type" value="Genomic_DNA"/>
</dbReference>
<dbReference type="RefSeq" id="WP_062142161.1">
    <property type="nucleotide sequence ID" value="NZ_LHZY01000019.1"/>
</dbReference>
<dbReference type="Pfam" id="PF07715">
    <property type="entry name" value="Plug"/>
    <property type="match status" value="1"/>
</dbReference>
<dbReference type="InterPro" id="IPR037066">
    <property type="entry name" value="Plug_dom_sf"/>
</dbReference>
<keyword evidence="1" id="KW-1134">Transmembrane beta strand</keyword>
<reference evidence="4 5" key="1">
    <citation type="submission" date="2015-06" db="EMBL/GenBank/DDBJ databases">
        <title>Improved classification and identification of acetic acid bacteria using matrix-assisted laser desorption/ionization time-of-flight mass spectrometry; Gluconobacter nephelii and Gluconobacter uchimurae are later heterotypic synonyms of Gluconobacter japonicus and Gluconobacter oxydans, respectively.</title>
        <authorList>
            <person name="Li L."/>
            <person name="Cleenwerck I."/>
            <person name="De Vuyst L."/>
            <person name="Vandamme P."/>
        </authorList>
    </citation>
    <scope>NUCLEOTIDE SEQUENCE [LARGE SCALE GENOMIC DNA]</scope>
    <source>
        <strain evidence="4 5">LMG 1608</strain>
    </source>
</reference>
<protein>
    <recommendedName>
        <fullName evidence="3">TonB-dependent receptor plug domain-containing protein</fullName>
    </recommendedName>
</protein>
<dbReference type="SUPFAM" id="SSF56935">
    <property type="entry name" value="Porins"/>
    <property type="match status" value="1"/>
</dbReference>
<evidence type="ECO:0000256" key="2">
    <source>
        <dbReference type="SAM" id="SignalP"/>
    </source>
</evidence>
<gene>
    <name evidence="4" type="ORF">AD952_07965</name>
</gene>
<feature type="signal peptide" evidence="2">
    <location>
        <begin position="1"/>
        <end position="33"/>
    </location>
</feature>
<keyword evidence="1" id="KW-0472">Membrane</keyword>
<dbReference type="PANTHER" id="PTHR47234">
    <property type="match status" value="1"/>
</dbReference>
<name>A0A149UUK5_9PROT</name>
<dbReference type="Proteomes" id="UP000075312">
    <property type="component" value="Unassembled WGS sequence"/>
</dbReference>
<dbReference type="PANTHER" id="PTHR47234:SF3">
    <property type="entry name" value="SECRETIN_TONB SHORT N-TERMINAL DOMAIN-CONTAINING PROTEIN"/>
    <property type="match status" value="1"/>
</dbReference>
<dbReference type="InterPro" id="IPR039426">
    <property type="entry name" value="TonB-dep_rcpt-like"/>
</dbReference>
<accession>A0A149UUK5</accession>
<evidence type="ECO:0000259" key="3">
    <source>
        <dbReference type="Pfam" id="PF07715"/>
    </source>
</evidence>
<sequence>MTKHGQSKKGRGSLSFSLLYVLPVLTASAPVFAQAAAPQDAANAAEVTPGSAKASKKYVTRSKAKAATNSAPAKASVAPAAPAAPAATAPISASKTSAARTTVSNARLAAAESNKPESVTVIGSLFKDPNLKSMSPITHISRQDMQRRGFANVTDTLQSLSSNGAGTLANSFSANGAFAGGASAPSLRGLSTDSTLVLMDGMRLSYYPLSDDGERNFVDTNWMPSSIMESVDTMEDAGSSRISHT</sequence>
<comment type="caution">
    <text evidence="4">The sequence shown here is derived from an EMBL/GenBank/DDBJ whole genome shotgun (WGS) entry which is preliminary data.</text>
</comment>
<evidence type="ECO:0000256" key="1">
    <source>
        <dbReference type="PROSITE-ProRule" id="PRU01360"/>
    </source>
</evidence>
<organism evidence="4 5">
    <name type="scientific">Acetobacter cerevisiae</name>
    <dbReference type="NCBI Taxonomy" id="178900"/>
    <lineage>
        <taxon>Bacteria</taxon>
        <taxon>Pseudomonadati</taxon>
        <taxon>Pseudomonadota</taxon>
        <taxon>Alphaproteobacteria</taxon>
        <taxon>Acetobacterales</taxon>
        <taxon>Acetobacteraceae</taxon>
        <taxon>Acetobacter</taxon>
    </lineage>
</organism>